<dbReference type="EMBL" id="JBHSKP010000011">
    <property type="protein sequence ID" value="MFC5153847.1"/>
    <property type="molecule type" value="Genomic_DNA"/>
</dbReference>
<dbReference type="RefSeq" id="WP_344471743.1">
    <property type="nucleotide sequence ID" value="NZ_BAAASB010000001.1"/>
</dbReference>
<sequence>MRGRPEVPADPAQGDPAHTRTPPMSGGGPRTRRTAAEKAAARDRVLADRTTVITRYTRGDSLKAIARTYDVHAPWLAARLTRWGVPVRTHAHATSHTHVHRDGATGAVTAIRCPDPHCGRKKPCSSRDPGVSGVA</sequence>
<feature type="region of interest" description="Disordered" evidence="1">
    <location>
        <begin position="1"/>
        <end position="43"/>
    </location>
</feature>
<reference evidence="3" key="1">
    <citation type="journal article" date="2019" name="Int. J. Syst. Evol. Microbiol.">
        <title>The Global Catalogue of Microorganisms (GCM) 10K type strain sequencing project: providing services to taxonomists for standard genome sequencing and annotation.</title>
        <authorList>
            <consortium name="The Broad Institute Genomics Platform"/>
            <consortium name="The Broad Institute Genome Sequencing Center for Infectious Disease"/>
            <person name="Wu L."/>
            <person name="Ma J."/>
        </authorList>
    </citation>
    <scope>NUCLEOTIDE SEQUENCE [LARGE SCALE GENOMIC DNA]</scope>
    <source>
        <strain evidence="3">PCU 266</strain>
    </source>
</reference>
<dbReference type="Proteomes" id="UP001596160">
    <property type="component" value="Unassembled WGS sequence"/>
</dbReference>
<evidence type="ECO:0000313" key="3">
    <source>
        <dbReference type="Proteomes" id="UP001596160"/>
    </source>
</evidence>
<comment type="caution">
    <text evidence="2">The sequence shown here is derived from an EMBL/GenBank/DDBJ whole genome shotgun (WGS) entry which is preliminary data.</text>
</comment>
<feature type="compositionally biased region" description="Basic and acidic residues" evidence="1">
    <location>
        <begin position="34"/>
        <end position="43"/>
    </location>
</feature>
<protein>
    <submittedName>
        <fullName evidence="2">Uncharacterized protein</fullName>
    </submittedName>
</protein>
<accession>A0ABW0AJV9</accession>
<name>A0ABW0AJV9_9ACTN</name>
<keyword evidence="3" id="KW-1185">Reference proteome</keyword>
<evidence type="ECO:0000256" key="1">
    <source>
        <dbReference type="SAM" id="MobiDB-lite"/>
    </source>
</evidence>
<proteinExistence type="predicted"/>
<evidence type="ECO:0000313" key="2">
    <source>
        <dbReference type="EMBL" id="MFC5153847.1"/>
    </source>
</evidence>
<organism evidence="2 3">
    <name type="scientific">Streptomyces amakusaensis</name>
    <dbReference type="NCBI Taxonomy" id="67271"/>
    <lineage>
        <taxon>Bacteria</taxon>
        <taxon>Bacillati</taxon>
        <taxon>Actinomycetota</taxon>
        <taxon>Actinomycetes</taxon>
        <taxon>Kitasatosporales</taxon>
        <taxon>Streptomycetaceae</taxon>
        <taxon>Streptomyces</taxon>
    </lineage>
</organism>
<gene>
    <name evidence="2" type="ORF">ACFPRH_19110</name>
</gene>